<dbReference type="InParanoid" id="A0A0C3F3C1"/>
<evidence type="ECO:0000313" key="1">
    <source>
        <dbReference type="EMBL" id="KIM79255.1"/>
    </source>
</evidence>
<sequence>MTTPLTSLPLEPIFYVIEIVDDQSTLAALSLVCHDFYGSCTPRLWHHLNARGFENIATMILALRSNPQLARHVQTVAFMYDETIMNHMDEEVECAGSLKGKVLEVWKGQGGGTAWPIIAEMLPQKLLRELDANGLPPAERSYAISFDLDQIWYTSFENGLVASPTGTLRCLCFTGRAHLSLGFGVVKPFALHLYGQPGDWTLHEGPGDEPTFIRFAGIKCICLSICAWDDSDDHSCNIFERCSEYDMFHGGGLEKVVIRMTQKVIAKVCRSFEQFDWPKARDVVEFRLWDFADLLPIDIVMQEFTDGTWYDWLNRPEILGQKISFENLTKGLHPTNA</sequence>
<proteinExistence type="predicted"/>
<gene>
    <name evidence="1" type="ORF">PILCRDRAFT_90169</name>
</gene>
<organism evidence="1 2">
    <name type="scientific">Piloderma croceum (strain F 1598)</name>
    <dbReference type="NCBI Taxonomy" id="765440"/>
    <lineage>
        <taxon>Eukaryota</taxon>
        <taxon>Fungi</taxon>
        <taxon>Dikarya</taxon>
        <taxon>Basidiomycota</taxon>
        <taxon>Agaricomycotina</taxon>
        <taxon>Agaricomycetes</taxon>
        <taxon>Agaricomycetidae</taxon>
        <taxon>Atheliales</taxon>
        <taxon>Atheliaceae</taxon>
        <taxon>Piloderma</taxon>
    </lineage>
</organism>
<dbReference type="AlphaFoldDB" id="A0A0C3F3C1"/>
<accession>A0A0C3F3C1</accession>
<dbReference type="Proteomes" id="UP000054166">
    <property type="component" value="Unassembled WGS sequence"/>
</dbReference>
<dbReference type="HOGENOM" id="CLU_824166_0_0_1"/>
<protein>
    <submittedName>
        <fullName evidence="1">Uncharacterized protein</fullName>
    </submittedName>
</protein>
<reference evidence="2" key="2">
    <citation type="submission" date="2015-01" db="EMBL/GenBank/DDBJ databases">
        <title>Evolutionary Origins and Diversification of the Mycorrhizal Mutualists.</title>
        <authorList>
            <consortium name="DOE Joint Genome Institute"/>
            <consortium name="Mycorrhizal Genomics Consortium"/>
            <person name="Kohler A."/>
            <person name="Kuo A."/>
            <person name="Nagy L.G."/>
            <person name="Floudas D."/>
            <person name="Copeland A."/>
            <person name="Barry K.W."/>
            <person name="Cichocki N."/>
            <person name="Veneault-Fourrey C."/>
            <person name="LaButti K."/>
            <person name="Lindquist E.A."/>
            <person name="Lipzen A."/>
            <person name="Lundell T."/>
            <person name="Morin E."/>
            <person name="Murat C."/>
            <person name="Riley R."/>
            <person name="Ohm R."/>
            <person name="Sun H."/>
            <person name="Tunlid A."/>
            <person name="Henrissat B."/>
            <person name="Grigoriev I.V."/>
            <person name="Hibbett D.S."/>
            <person name="Martin F."/>
        </authorList>
    </citation>
    <scope>NUCLEOTIDE SEQUENCE [LARGE SCALE GENOMIC DNA]</scope>
    <source>
        <strain evidence="2">F 1598</strain>
    </source>
</reference>
<reference evidence="1 2" key="1">
    <citation type="submission" date="2014-04" db="EMBL/GenBank/DDBJ databases">
        <authorList>
            <consortium name="DOE Joint Genome Institute"/>
            <person name="Kuo A."/>
            <person name="Tarkka M."/>
            <person name="Buscot F."/>
            <person name="Kohler A."/>
            <person name="Nagy L.G."/>
            <person name="Floudas D."/>
            <person name="Copeland A."/>
            <person name="Barry K.W."/>
            <person name="Cichocki N."/>
            <person name="Veneault-Fourrey C."/>
            <person name="LaButti K."/>
            <person name="Lindquist E.A."/>
            <person name="Lipzen A."/>
            <person name="Lundell T."/>
            <person name="Morin E."/>
            <person name="Murat C."/>
            <person name="Sun H."/>
            <person name="Tunlid A."/>
            <person name="Henrissat B."/>
            <person name="Grigoriev I.V."/>
            <person name="Hibbett D.S."/>
            <person name="Martin F."/>
            <person name="Nordberg H.P."/>
            <person name="Cantor M.N."/>
            <person name="Hua S.X."/>
        </authorList>
    </citation>
    <scope>NUCLEOTIDE SEQUENCE [LARGE SCALE GENOMIC DNA]</scope>
    <source>
        <strain evidence="1 2">F 1598</strain>
    </source>
</reference>
<dbReference type="EMBL" id="KN833010">
    <property type="protein sequence ID" value="KIM79255.1"/>
    <property type="molecule type" value="Genomic_DNA"/>
</dbReference>
<name>A0A0C3F3C1_PILCF</name>
<evidence type="ECO:0000313" key="2">
    <source>
        <dbReference type="Proteomes" id="UP000054166"/>
    </source>
</evidence>
<keyword evidence="2" id="KW-1185">Reference proteome</keyword>